<dbReference type="CDD" id="cd00054">
    <property type="entry name" value="EGF_CA"/>
    <property type="match status" value="1"/>
</dbReference>
<keyword evidence="5" id="KW-1015">Disulfide bond</keyword>
<dbReference type="InterPro" id="IPR000152">
    <property type="entry name" value="EGF-type_Asp/Asn_hydroxyl_site"/>
</dbReference>
<organism evidence="10">
    <name type="scientific">Zea mays</name>
    <name type="common">Maize</name>
    <dbReference type="NCBI Taxonomy" id="4577"/>
    <lineage>
        <taxon>Eukaryota</taxon>
        <taxon>Viridiplantae</taxon>
        <taxon>Streptophyta</taxon>
        <taxon>Embryophyta</taxon>
        <taxon>Tracheophyta</taxon>
        <taxon>Spermatophyta</taxon>
        <taxon>Magnoliopsida</taxon>
        <taxon>Liliopsida</taxon>
        <taxon>Poales</taxon>
        <taxon>Poaceae</taxon>
        <taxon>PACMAD clade</taxon>
        <taxon>Panicoideae</taxon>
        <taxon>Andropogonodae</taxon>
        <taxon>Andropogoneae</taxon>
        <taxon>Tripsacinae</taxon>
        <taxon>Zea</taxon>
    </lineage>
</organism>
<dbReference type="InterPro" id="IPR045274">
    <property type="entry name" value="WAK-like"/>
</dbReference>
<keyword evidence="4 7" id="KW-0067">ATP-binding</keyword>
<keyword evidence="9" id="KW-0812">Transmembrane</keyword>
<dbReference type="InterPro" id="IPR000719">
    <property type="entry name" value="Prot_kinase_dom"/>
</dbReference>
<dbReference type="AlphaFoldDB" id="A0A1D6LT63"/>
<dbReference type="PANTHER" id="PTHR27005:SF264">
    <property type="entry name" value="PROTEIN KINASE DOMAIN-CONTAINING PROTEIN"/>
    <property type="match status" value="1"/>
</dbReference>
<dbReference type="GO" id="GO:0004713">
    <property type="term" value="F:protein tyrosine kinase activity"/>
    <property type="evidence" value="ECO:0007669"/>
    <property type="project" value="InterPro"/>
</dbReference>
<keyword evidence="9" id="KW-1133">Transmembrane helix</keyword>
<evidence type="ECO:0000256" key="5">
    <source>
        <dbReference type="ARBA" id="ARBA00023157"/>
    </source>
</evidence>
<dbReference type="GO" id="GO:0005524">
    <property type="term" value="F:ATP binding"/>
    <property type="evidence" value="ECO:0007669"/>
    <property type="project" value="UniProtKB-UniRule"/>
</dbReference>
<dbReference type="InterPro" id="IPR020635">
    <property type="entry name" value="Tyr_kinase_cat_dom"/>
</dbReference>
<feature type="compositionally biased region" description="Low complexity" evidence="8">
    <location>
        <begin position="21"/>
        <end position="30"/>
    </location>
</feature>
<dbReference type="Gene3D" id="2.10.25.10">
    <property type="entry name" value="Laminin"/>
    <property type="match status" value="1"/>
</dbReference>
<keyword evidence="10" id="KW-0418">Kinase</keyword>
<accession>A0A1D6LT63</accession>
<keyword evidence="1" id="KW-0723">Serine/threonine-protein kinase</keyword>
<dbReference type="GO" id="GO:0004674">
    <property type="term" value="F:protein serine/threonine kinase activity"/>
    <property type="evidence" value="ECO:0007669"/>
    <property type="project" value="UniProtKB-KW"/>
</dbReference>
<evidence type="ECO:0000256" key="7">
    <source>
        <dbReference type="PROSITE-ProRule" id="PRU10141"/>
    </source>
</evidence>
<gene>
    <name evidence="10" type="ORF">ZEAMMB73_Zm00001d036999</name>
</gene>
<dbReference type="InterPro" id="IPR018097">
    <property type="entry name" value="EGF_Ca-bd_CS"/>
</dbReference>
<proteinExistence type="predicted"/>
<dbReference type="OMA" id="YIHGKNQ"/>
<dbReference type="FunFam" id="2.10.25.10:FF:000563">
    <property type="entry name" value="Wall-associated receptor kinase-like 8"/>
    <property type="match status" value="1"/>
</dbReference>
<evidence type="ECO:0000256" key="2">
    <source>
        <dbReference type="ARBA" id="ARBA00022679"/>
    </source>
</evidence>
<dbReference type="PANTHER" id="PTHR27005">
    <property type="entry name" value="WALL-ASSOCIATED RECEPTOR KINASE-LIKE 21"/>
    <property type="match status" value="1"/>
</dbReference>
<dbReference type="InParanoid" id="A0A1D6LT63"/>
<evidence type="ECO:0000313" key="10">
    <source>
        <dbReference type="EMBL" id="AQK82606.1"/>
    </source>
</evidence>
<dbReference type="PROSITE" id="PS01187">
    <property type="entry name" value="EGF_CA"/>
    <property type="match status" value="1"/>
</dbReference>
<keyword evidence="2" id="KW-0808">Transferase</keyword>
<dbReference type="Gene3D" id="1.10.510.10">
    <property type="entry name" value="Transferase(Phosphotransferase) domain 1"/>
    <property type="match status" value="1"/>
</dbReference>
<comment type="caution">
    <text evidence="6">Lacks conserved residue(s) required for the propagation of feature annotation.</text>
</comment>
<keyword evidence="9" id="KW-0472">Membrane</keyword>
<dbReference type="SMR" id="A0A1D6LT63"/>
<sequence length="593" mass="64547">MPRVQQQHDTPPRGGGTPRSAIAAAAAECATGEGRSSSEDDGDAAWKAAIDSIASVGFSVPSSNGMAKAASSSNDEVNNHVDLEEPPLNANGNAVALTLCFRSASVTTAHYQEDSTSAAREVQSGVYRPFQGNVEVLNISLINGTIRELNPVSTHCYNSSSGSMEPSTWSFDASKTPYRFSDVQNKFTVIGCQTLAYITDNTDKSYQSGCVSMCQNVSDLMDGSCSGMGCCQTDIPKKMGFYNVSFDCGFDTSQISRLGLGSCSYAMLMEAEEFSFSTTYIINMTAFNDTNSERVPVVMDWAIRDGALSCELARRNETGTYACRNGNNKCVDSPNGPGYLCNCSGEYEGNPYLPNGCHDVDECKNSPCPSVGGVCHNTFRAYKCSCRAGRKLNKQNNTCDPNTTLITGVTIGFLVLVIFSSFGYMILQKRKLNQVKQEHFRQHGGIILFERMRSENGLAFTVFSEVELVKAIDSYDKSRIIGKGGHGTVYKGIVKGNVPIAIKRCALIDERQKKEFGQEMLILSQINHKNIVKLEGCCLEVEIPMLVCEFVPNGTLYELIHGKNQALQIPFSTLLRIAHEAAEGLSFLHSCEM</sequence>
<name>A0A1D6LT63_MAIZE</name>
<dbReference type="SMART" id="SM00181">
    <property type="entry name" value="EGF"/>
    <property type="match status" value="2"/>
</dbReference>
<dbReference type="GO" id="GO:0005509">
    <property type="term" value="F:calcium ion binding"/>
    <property type="evidence" value="ECO:0007669"/>
    <property type="project" value="InterPro"/>
</dbReference>
<feature type="region of interest" description="Disordered" evidence="8">
    <location>
        <begin position="1"/>
        <end position="43"/>
    </location>
</feature>
<dbReference type="SMART" id="SM00179">
    <property type="entry name" value="EGF_CA"/>
    <property type="match status" value="1"/>
</dbReference>
<dbReference type="ExpressionAtlas" id="A0A1D6LT63">
    <property type="expression patterns" value="baseline"/>
</dbReference>
<dbReference type="InterPro" id="IPR011009">
    <property type="entry name" value="Kinase-like_dom_sf"/>
</dbReference>
<dbReference type="eggNOG" id="ENOG502QQPF">
    <property type="taxonomic scope" value="Eukaryota"/>
</dbReference>
<dbReference type="Pfam" id="PF07714">
    <property type="entry name" value="PK_Tyr_Ser-Thr"/>
    <property type="match status" value="1"/>
</dbReference>
<feature type="binding site" evidence="7">
    <location>
        <position position="503"/>
    </location>
    <ligand>
        <name>ATP</name>
        <dbReference type="ChEBI" id="CHEBI:30616"/>
    </ligand>
</feature>
<feature type="transmembrane region" description="Helical" evidence="9">
    <location>
        <begin position="405"/>
        <end position="427"/>
    </location>
</feature>
<keyword evidence="10" id="KW-0675">Receptor</keyword>
<evidence type="ECO:0000256" key="4">
    <source>
        <dbReference type="ARBA" id="ARBA00022840"/>
    </source>
</evidence>
<reference evidence="10" key="1">
    <citation type="submission" date="2015-12" db="EMBL/GenBank/DDBJ databases">
        <title>Update maize B73 reference genome by single molecule sequencing technologies.</title>
        <authorList>
            <consortium name="Maize Genome Sequencing Project"/>
            <person name="Ware D."/>
        </authorList>
    </citation>
    <scope>NUCLEOTIDE SEQUENCE</scope>
    <source>
        <tissue evidence="10">Seedling</tissue>
    </source>
</reference>
<dbReference type="PROSITE" id="PS50026">
    <property type="entry name" value="EGF_3"/>
    <property type="match status" value="1"/>
</dbReference>
<keyword evidence="6" id="KW-0245">EGF-like domain</keyword>
<dbReference type="InterPro" id="IPR017441">
    <property type="entry name" value="Protein_kinase_ATP_BS"/>
</dbReference>
<dbReference type="SMART" id="SM00219">
    <property type="entry name" value="TyrKc"/>
    <property type="match status" value="1"/>
</dbReference>
<evidence type="ECO:0000256" key="3">
    <source>
        <dbReference type="ARBA" id="ARBA00022741"/>
    </source>
</evidence>
<dbReference type="PROSITE" id="PS50011">
    <property type="entry name" value="PROTEIN_KINASE_DOM"/>
    <property type="match status" value="1"/>
</dbReference>
<dbReference type="InterPro" id="IPR000742">
    <property type="entry name" value="EGF"/>
</dbReference>
<evidence type="ECO:0000256" key="8">
    <source>
        <dbReference type="SAM" id="MobiDB-lite"/>
    </source>
</evidence>
<dbReference type="InterPro" id="IPR001881">
    <property type="entry name" value="EGF-like_Ca-bd_dom"/>
</dbReference>
<dbReference type="PROSITE" id="PS00010">
    <property type="entry name" value="ASX_HYDROXYL"/>
    <property type="match status" value="1"/>
</dbReference>
<protein>
    <submittedName>
        <fullName evidence="10">Putative WAK family receptor-like protein kinase</fullName>
    </submittedName>
</protein>
<dbReference type="SUPFAM" id="SSF57196">
    <property type="entry name" value="EGF/Laminin"/>
    <property type="match status" value="1"/>
</dbReference>
<evidence type="ECO:0000256" key="9">
    <source>
        <dbReference type="SAM" id="Phobius"/>
    </source>
</evidence>
<keyword evidence="3 7" id="KW-0547">Nucleotide-binding</keyword>
<dbReference type="EMBL" id="CM000782">
    <property type="protein sequence ID" value="AQK82606.1"/>
    <property type="molecule type" value="Genomic_DNA"/>
</dbReference>
<dbReference type="SUPFAM" id="SSF56112">
    <property type="entry name" value="Protein kinase-like (PK-like)"/>
    <property type="match status" value="1"/>
</dbReference>
<evidence type="ECO:0000256" key="6">
    <source>
        <dbReference type="PROSITE-ProRule" id="PRU00076"/>
    </source>
</evidence>
<dbReference type="PROSITE" id="PS00107">
    <property type="entry name" value="PROTEIN_KINASE_ATP"/>
    <property type="match status" value="1"/>
</dbReference>
<evidence type="ECO:0000256" key="1">
    <source>
        <dbReference type="ARBA" id="ARBA00022527"/>
    </source>
</evidence>
<dbReference type="InterPro" id="IPR001245">
    <property type="entry name" value="Ser-Thr/Tyr_kinase_cat_dom"/>
</dbReference>
<dbReference type="GO" id="GO:0007166">
    <property type="term" value="P:cell surface receptor signaling pathway"/>
    <property type="evidence" value="ECO:0007669"/>
    <property type="project" value="InterPro"/>
</dbReference>